<protein>
    <recommendedName>
        <fullName evidence="11">NADH-quinone oxidoreductase subunit A</fullName>
        <ecNumber evidence="11">7.1.1.-</ecNumber>
    </recommendedName>
    <alternativeName>
        <fullName evidence="11">NADH dehydrogenase I subunit A</fullName>
    </alternativeName>
    <alternativeName>
        <fullName evidence="11">NDH-1 subunit A</fullName>
    </alternativeName>
    <alternativeName>
        <fullName evidence="11">NUO1</fullName>
    </alternativeName>
</protein>
<evidence type="ECO:0000256" key="6">
    <source>
        <dbReference type="ARBA" id="ARBA00022719"/>
    </source>
</evidence>
<comment type="catalytic activity">
    <reaction evidence="11 12">
        <text>a quinone + NADH + 5 H(+)(in) = a quinol + NAD(+) + 4 H(+)(out)</text>
        <dbReference type="Rhea" id="RHEA:57888"/>
        <dbReference type="ChEBI" id="CHEBI:15378"/>
        <dbReference type="ChEBI" id="CHEBI:24646"/>
        <dbReference type="ChEBI" id="CHEBI:57540"/>
        <dbReference type="ChEBI" id="CHEBI:57945"/>
        <dbReference type="ChEBI" id="CHEBI:132124"/>
    </reaction>
</comment>
<evidence type="ECO:0000256" key="4">
    <source>
        <dbReference type="ARBA" id="ARBA00022475"/>
    </source>
</evidence>
<proteinExistence type="inferred from homology"/>
<gene>
    <name evidence="11" type="primary">nuoA</name>
    <name evidence="13" type="ORF">ACFP57_04720</name>
</gene>
<dbReference type="InterPro" id="IPR000440">
    <property type="entry name" value="NADH_UbQ/plastoQ_OxRdtase_su3"/>
</dbReference>
<accession>A0ABW1WYF1</accession>
<keyword evidence="6 11" id="KW-0874">Quinone</keyword>
<evidence type="ECO:0000256" key="11">
    <source>
        <dbReference type="HAMAP-Rule" id="MF_01394"/>
    </source>
</evidence>
<evidence type="ECO:0000313" key="13">
    <source>
        <dbReference type="EMBL" id="MFC6396293.1"/>
    </source>
</evidence>
<keyword evidence="10 11" id="KW-0472">Membrane</keyword>
<dbReference type="PANTHER" id="PTHR11058">
    <property type="entry name" value="NADH-UBIQUINONE OXIDOREDUCTASE CHAIN 3"/>
    <property type="match status" value="1"/>
</dbReference>
<keyword evidence="3 11" id="KW-0813">Transport</keyword>
<dbReference type="HAMAP" id="MF_01394">
    <property type="entry name" value="NDH1_NuoA"/>
    <property type="match status" value="1"/>
</dbReference>
<evidence type="ECO:0000256" key="5">
    <source>
        <dbReference type="ARBA" id="ARBA00022692"/>
    </source>
</evidence>
<evidence type="ECO:0000256" key="9">
    <source>
        <dbReference type="ARBA" id="ARBA00023027"/>
    </source>
</evidence>
<dbReference type="InterPro" id="IPR038430">
    <property type="entry name" value="NDAH_ubi_oxred_su3_sf"/>
</dbReference>
<dbReference type="Gene3D" id="1.20.58.1610">
    <property type="entry name" value="NADH:ubiquinone/plastoquinone oxidoreductase, chain 3"/>
    <property type="match status" value="1"/>
</dbReference>
<evidence type="ECO:0000256" key="3">
    <source>
        <dbReference type="ARBA" id="ARBA00022448"/>
    </source>
</evidence>
<evidence type="ECO:0000256" key="8">
    <source>
        <dbReference type="ARBA" id="ARBA00022989"/>
    </source>
</evidence>
<feature type="transmembrane region" description="Helical" evidence="11">
    <location>
        <begin position="61"/>
        <end position="82"/>
    </location>
</feature>
<evidence type="ECO:0000256" key="12">
    <source>
        <dbReference type="RuleBase" id="RU003639"/>
    </source>
</evidence>
<evidence type="ECO:0000256" key="1">
    <source>
        <dbReference type="ARBA" id="ARBA00004141"/>
    </source>
</evidence>
<reference evidence="14" key="1">
    <citation type="journal article" date="2019" name="Int. J. Syst. Evol. Microbiol.">
        <title>The Global Catalogue of Microorganisms (GCM) 10K type strain sequencing project: providing services to taxonomists for standard genome sequencing and annotation.</title>
        <authorList>
            <consortium name="The Broad Institute Genomics Platform"/>
            <consortium name="The Broad Institute Genome Sequencing Center for Infectious Disease"/>
            <person name="Wu L."/>
            <person name="Ma J."/>
        </authorList>
    </citation>
    <scope>NUCLEOTIDE SEQUENCE [LARGE SCALE GENOMIC DNA]</scope>
    <source>
        <strain evidence="14">CGMCC 1.15277</strain>
    </source>
</reference>
<dbReference type="Proteomes" id="UP001596266">
    <property type="component" value="Unassembled WGS sequence"/>
</dbReference>
<comment type="similarity">
    <text evidence="2 11 12">Belongs to the complex I subunit 3 family.</text>
</comment>
<dbReference type="NCBIfam" id="NF005922">
    <property type="entry name" value="PRK07928.1"/>
    <property type="match status" value="1"/>
</dbReference>
<feature type="transmembrane region" description="Helical" evidence="11">
    <location>
        <begin position="88"/>
        <end position="110"/>
    </location>
</feature>
<evidence type="ECO:0000256" key="10">
    <source>
        <dbReference type="ARBA" id="ARBA00023136"/>
    </source>
</evidence>
<feature type="transmembrane region" description="Helical" evidence="11">
    <location>
        <begin position="6"/>
        <end position="28"/>
    </location>
</feature>
<keyword evidence="7 11" id="KW-1278">Translocase</keyword>
<comment type="function">
    <text evidence="11">NDH-1 shuttles electrons from NADH, via FMN and iron-sulfur (Fe-S) centers, to quinones in the respiratory chain. The immediate electron acceptor for the enzyme in this species is believed to be a menaquinone. Couples the redox reaction to proton translocation (for every two electrons transferred, four hydrogen ions are translocated across the cytoplasmic membrane), and thus conserves the redox energy in a proton gradient.</text>
</comment>
<keyword evidence="4 11" id="KW-1003">Cell membrane</keyword>
<dbReference type="GO" id="GO:0050136">
    <property type="term" value="F:NADH dehydrogenase (quinone) (non-electrogenic) activity"/>
    <property type="evidence" value="ECO:0007669"/>
    <property type="project" value="UniProtKB-EC"/>
</dbReference>
<keyword evidence="13" id="KW-0560">Oxidoreductase</keyword>
<evidence type="ECO:0000256" key="7">
    <source>
        <dbReference type="ARBA" id="ARBA00022967"/>
    </source>
</evidence>
<keyword evidence="9 11" id="KW-0520">NAD</keyword>
<keyword evidence="14" id="KW-1185">Reference proteome</keyword>
<keyword evidence="5 11" id="KW-0812">Transmembrane</keyword>
<comment type="subcellular location">
    <subcellularLocation>
        <location evidence="11 12">Cell membrane</location>
        <topology evidence="11 12">Multi-pass membrane protein</topology>
    </subcellularLocation>
    <subcellularLocation>
        <location evidence="1">Membrane</location>
        <topology evidence="1">Multi-pass membrane protein</topology>
    </subcellularLocation>
</comment>
<name>A0ABW1WYF1_9ACTN</name>
<comment type="subunit">
    <text evidence="11">NDH-1 is composed of 14 different subunits. Subunits NuoA, H, J, K, L, M, N constitute the membrane sector of the complex.</text>
</comment>
<comment type="caution">
    <text evidence="13">The sequence shown here is derived from an EMBL/GenBank/DDBJ whole genome shotgun (WGS) entry which is preliminary data.</text>
</comment>
<dbReference type="InterPro" id="IPR023043">
    <property type="entry name" value="NAD(P)H_OxRDtase_bac/plastid"/>
</dbReference>
<dbReference type="EMBL" id="JBHSUA010000009">
    <property type="protein sequence ID" value="MFC6396293.1"/>
    <property type="molecule type" value="Genomic_DNA"/>
</dbReference>
<evidence type="ECO:0000256" key="2">
    <source>
        <dbReference type="ARBA" id="ARBA00008472"/>
    </source>
</evidence>
<organism evidence="13 14">
    <name type="scientific">Luteococcus sanguinis</name>
    <dbReference type="NCBI Taxonomy" id="174038"/>
    <lineage>
        <taxon>Bacteria</taxon>
        <taxon>Bacillati</taxon>
        <taxon>Actinomycetota</taxon>
        <taxon>Actinomycetes</taxon>
        <taxon>Propionibacteriales</taxon>
        <taxon>Propionibacteriaceae</taxon>
        <taxon>Luteococcus</taxon>
    </lineage>
</organism>
<dbReference type="PANTHER" id="PTHR11058:SF22">
    <property type="entry name" value="NADH-QUINONE OXIDOREDUCTASE SUBUNIT A"/>
    <property type="match status" value="1"/>
</dbReference>
<dbReference type="Pfam" id="PF00507">
    <property type="entry name" value="Oxidored_q4"/>
    <property type="match status" value="1"/>
</dbReference>
<evidence type="ECO:0000313" key="14">
    <source>
        <dbReference type="Proteomes" id="UP001596266"/>
    </source>
</evidence>
<sequence>MNAYTPIVGIFLLAVLFVVVMVALNLLFNPRRKNRAKSQSYECGMEPTPHAAGGGRFPVKYYVIAMLYIIFDIEIVFLYPWAVSFHRLGLFAVVEMILFMVTVFIAYFYVYRRGGLDWD</sequence>
<keyword evidence="8 11" id="KW-1133">Transmembrane helix</keyword>
<dbReference type="EC" id="7.1.1.-" evidence="11"/>
<dbReference type="RefSeq" id="WP_343885071.1">
    <property type="nucleotide sequence ID" value="NZ_BAAAKI010000004.1"/>
</dbReference>